<evidence type="ECO:0000313" key="1">
    <source>
        <dbReference type="EMBL" id="MBE4907562.1"/>
    </source>
</evidence>
<accession>A0ABR9QGD8</accession>
<dbReference type="Proteomes" id="UP001516662">
    <property type="component" value="Unassembled WGS sequence"/>
</dbReference>
<reference evidence="1 2" key="1">
    <citation type="submission" date="2020-10" db="EMBL/GenBank/DDBJ databases">
        <title>Bacillus sp. HD4P25, an endophyte from a halophyte.</title>
        <authorList>
            <person name="Sun J.-Q."/>
        </authorList>
    </citation>
    <scope>NUCLEOTIDE SEQUENCE [LARGE SCALE GENOMIC DNA]</scope>
    <source>
        <strain evidence="1 2">YIM 93174</strain>
    </source>
</reference>
<sequence length="59" mass="7254">MQAAGYQLNWEIELMLLYQSNEKEVILYNDNPYYFQISKIGFRPPYYCNPKYEQYYPVI</sequence>
<evidence type="ECO:0000313" key="2">
    <source>
        <dbReference type="Proteomes" id="UP001516662"/>
    </source>
</evidence>
<name>A0ABR9QGD8_9BACI</name>
<comment type="caution">
    <text evidence="1">The sequence shown here is derived from an EMBL/GenBank/DDBJ whole genome shotgun (WGS) entry which is preliminary data.</text>
</comment>
<proteinExistence type="predicted"/>
<dbReference type="RefSeq" id="WP_193535039.1">
    <property type="nucleotide sequence ID" value="NZ_JADCLJ010000011.1"/>
</dbReference>
<keyword evidence="2" id="KW-1185">Reference proteome</keyword>
<organism evidence="1 2">
    <name type="scientific">Litchfieldia luteola</name>
    <dbReference type="NCBI Taxonomy" id="682179"/>
    <lineage>
        <taxon>Bacteria</taxon>
        <taxon>Bacillati</taxon>
        <taxon>Bacillota</taxon>
        <taxon>Bacilli</taxon>
        <taxon>Bacillales</taxon>
        <taxon>Bacillaceae</taxon>
        <taxon>Litchfieldia</taxon>
    </lineage>
</organism>
<gene>
    <name evidence="1" type="ORF">IMZ08_05725</name>
</gene>
<dbReference type="EMBL" id="JADCLJ010000011">
    <property type="protein sequence ID" value="MBE4907562.1"/>
    <property type="molecule type" value="Genomic_DNA"/>
</dbReference>
<protein>
    <submittedName>
        <fullName evidence="1">Uncharacterized protein</fullName>
    </submittedName>
</protein>